<comment type="caution">
    <text evidence="1">The sequence shown here is derived from an EMBL/GenBank/DDBJ whole genome shotgun (WGS) entry which is preliminary data.</text>
</comment>
<organism evidence="1 2">
    <name type="scientific">Rhodoferax antarcticus ANT.BR</name>
    <dbReference type="NCBI Taxonomy" id="1111071"/>
    <lineage>
        <taxon>Bacteria</taxon>
        <taxon>Pseudomonadati</taxon>
        <taxon>Pseudomonadota</taxon>
        <taxon>Betaproteobacteria</taxon>
        <taxon>Burkholderiales</taxon>
        <taxon>Comamonadaceae</taxon>
        <taxon>Rhodoferax</taxon>
    </lineage>
</organism>
<protein>
    <submittedName>
        <fullName evidence="1">Uncharacterized protein</fullName>
    </submittedName>
</protein>
<dbReference type="EMBL" id="MSYM01000005">
    <property type="protein sequence ID" value="OLP08108.1"/>
    <property type="molecule type" value="Genomic_DNA"/>
</dbReference>
<reference evidence="1 2" key="1">
    <citation type="submission" date="2017-01" db="EMBL/GenBank/DDBJ databases">
        <title>Genome sequence of Rhodoferax antarcticus ANT.BR, a psychrophilic purple nonsulfur bacterium from an Antarctic microbial mat.</title>
        <authorList>
            <person name="Baker J."/>
            <person name="Riester C."/>
            <person name="Skinner B."/>
            <person name="Newell A."/>
            <person name="Swingley W."/>
            <person name="Madigan M."/>
            <person name="Jung D."/>
            <person name="Asao M."/>
            <person name="Chen M."/>
            <person name="Loughlin P."/>
            <person name="Pan H."/>
            <person name="Lin S."/>
            <person name="Li N."/>
            <person name="Shaw J."/>
            <person name="Prado M."/>
            <person name="Sherman C."/>
            <person name="Li X."/>
            <person name="Tang J."/>
            <person name="Blankenship R."/>
            <person name="Zhao T."/>
            <person name="Touchman J."/>
            <person name="Sattley M."/>
        </authorList>
    </citation>
    <scope>NUCLEOTIDE SEQUENCE [LARGE SCALE GENOMIC DNA]</scope>
    <source>
        <strain evidence="1 2">ANT.BR</strain>
    </source>
</reference>
<gene>
    <name evidence="1" type="ORF">BLL52_0396</name>
</gene>
<dbReference type="AlphaFoldDB" id="A0A1Q8YJ78"/>
<keyword evidence="2" id="KW-1185">Reference proteome</keyword>
<name>A0A1Q8YJ78_9BURK</name>
<dbReference type="Proteomes" id="UP000185911">
    <property type="component" value="Unassembled WGS sequence"/>
</dbReference>
<evidence type="ECO:0000313" key="1">
    <source>
        <dbReference type="EMBL" id="OLP08108.1"/>
    </source>
</evidence>
<accession>A0A1Q8YJ78</accession>
<evidence type="ECO:0000313" key="2">
    <source>
        <dbReference type="Proteomes" id="UP000185911"/>
    </source>
</evidence>
<proteinExistence type="predicted"/>
<sequence>MCPFIATNSKKWRQESDLFIQKCLLFEIFKHKVQFMKYLNSNHKK</sequence>